<dbReference type="GO" id="GO:0000139">
    <property type="term" value="C:Golgi membrane"/>
    <property type="evidence" value="ECO:0007669"/>
    <property type="project" value="UniProtKB-SubCell"/>
</dbReference>
<dbReference type="GO" id="GO:0008499">
    <property type="term" value="F:N-acetyl-beta-D-glucosaminide beta-(1,3)-galactosyltransferase activity"/>
    <property type="evidence" value="ECO:0007669"/>
    <property type="project" value="TreeGrafter"/>
</dbReference>
<keyword evidence="15" id="KW-1185">Reference proteome</keyword>
<evidence type="ECO:0000313" key="14">
    <source>
        <dbReference type="Ensembl" id="ENSLLEP00000005499.1"/>
    </source>
</evidence>
<keyword evidence="8" id="KW-1133">Transmembrane helix</keyword>
<organism evidence="14 15">
    <name type="scientific">Leptobrachium leishanense</name>
    <name type="common">Leishan spiny toad</name>
    <dbReference type="NCBI Taxonomy" id="445787"/>
    <lineage>
        <taxon>Eukaryota</taxon>
        <taxon>Metazoa</taxon>
        <taxon>Chordata</taxon>
        <taxon>Craniata</taxon>
        <taxon>Vertebrata</taxon>
        <taxon>Euteleostomi</taxon>
        <taxon>Amphibia</taxon>
        <taxon>Batrachia</taxon>
        <taxon>Anura</taxon>
        <taxon>Pelobatoidea</taxon>
        <taxon>Megophryidae</taxon>
        <taxon>Leptobrachium</taxon>
    </lineage>
</organism>
<comment type="subcellular location">
    <subcellularLocation>
        <location evidence="1 13">Golgi apparatus membrane</location>
        <topology evidence="1 13">Single-pass type II membrane protein</topology>
    </subcellularLocation>
</comment>
<sequence length="368" mass="41848">MALKQTCLKVLLCASAFTCLLLLWCQLPRSITELLSSSHKNGVRFNSLFSDDLQEPKCQIHQVLLVLVTTDPGHMKARRAIRRTWAAPARDGAHPWQVVFLIGRTLDVELDWHIHKEQAAHGDILMGNYLDSYRNLTLKVMHGMKWASERCRPRYILKTDDDCFVNTDRFPAFLAHHNKVQSGLYVGSVFPEKKRVVIRDPKSKWYVSREHFQLDSYPPYASGVGYVLSSDVVRKVLKMAEIITPIPVEDAYIGLLARRAQIMPLSSSRFTKNNIKWGICNYRYLMVIHRMAPGDQKLAQKNVLRTLSSGCHLGITGSSVESSSSVHHRTSNLCTYVLFPSQSTALGIGIWWSFIHCKCSVRIQVNTH</sequence>
<dbReference type="OrthoDB" id="2139606at2759"/>
<keyword evidence="11" id="KW-0472">Membrane</keyword>
<comment type="pathway">
    <text evidence="2">Protein modification; protein glycosylation.</text>
</comment>
<evidence type="ECO:0000256" key="2">
    <source>
        <dbReference type="ARBA" id="ARBA00004922"/>
    </source>
</evidence>
<dbReference type="SUPFAM" id="SSF53448">
    <property type="entry name" value="Nucleotide-diphospho-sugar transferases"/>
    <property type="match status" value="1"/>
</dbReference>
<keyword evidence="9 13" id="KW-0333">Golgi apparatus</keyword>
<evidence type="ECO:0000256" key="7">
    <source>
        <dbReference type="ARBA" id="ARBA00022968"/>
    </source>
</evidence>
<evidence type="ECO:0000256" key="1">
    <source>
        <dbReference type="ARBA" id="ARBA00004323"/>
    </source>
</evidence>
<name>A0A8C5LX20_9ANUR</name>
<evidence type="ECO:0000256" key="5">
    <source>
        <dbReference type="ARBA" id="ARBA00022679"/>
    </source>
</evidence>
<evidence type="ECO:0000256" key="4">
    <source>
        <dbReference type="ARBA" id="ARBA00022676"/>
    </source>
</evidence>
<evidence type="ECO:0000256" key="12">
    <source>
        <dbReference type="ARBA" id="ARBA00023180"/>
    </source>
</evidence>
<dbReference type="FunFam" id="3.90.550.50:FF:000001">
    <property type="entry name" value="Hexosyltransferase"/>
    <property type="match status" value="1"/>
</dbReference>
<accession>A0A8C5LX20</accession>
<keyword evidence="5" id="KW-0808">Transferase</keyword>
<dbReference type="Ensembl" id="ENSLLET00000005740.1">
    <property type="protein sequence ID" value="ENSLLEP00000005499.1"/>
    <property type="gene ID" value="ENSLLEG00000003491.1"/>
</dbReference>
<dbReference type="EC" id="2.4.1.-" evidence="13"/>
<dbReference type="InterPro" id="IPR029044">
    <property type="entry name" value="Nucleotide-diphossugar_trans"/>
</dbReference>
<comment type="similarity">
    <text evidence="3 13">Belongs to the glycosyltransferase 31 family.</text>
</comment>
<evidence type="ECO:0000256" key="13">
    <source>
        <dbReference type="RuleBase" id="RU363063"/>
    </source>
</evidence>
<dbReference type="Pfam" id="PF01762">
    <property type="entry name" value="Galactosyl_T"/>
    <property type="match status" value="1"/>
</dbReference>
<evidence type="ECO:0000256" key="9">
    <source>
        <dbReference type="ARBA" id="ARBA00023034"/>
    </source>
</evidence>
<dbReference type="PANTHER" id="PTHR11214:SF376">
    <property type="entry name" value="HEXOSYLTRANSFERASE"/>
    <property type="match status" value="1"/>
</dbReference>
<keyword evidence="10" id="KW-0443">Lipid metabolism</keyword>
<evidence type="ECO:0000256" key="8">
    <source>
        <dbReference type="ARBA" id="ARBA00022989"/>
    </source>
</evidence>
<reference evidence="14" key="1">
    <citation type="submission" date="2025-08" db="UniProtKB">
        <authorList>
            <consortium name="Ensembl"/>
        </authorList>
    </citation>
    <scope>IDENTIFICATION</scope>
</reference>
<reference evidence="14" key="2">
    <citation type="submission" date="2025-09" db="UniProtKB">
        <authorList>
            <consortium name="Ensembl"/>
        </authorList>
    </citation>
    <scope>IDENTIFICATION</scope>
</reference>
<dbReference type="GO" id="GO:0006629">
    <property type="term" value="P:lipid metabolic process"/>
    <property type="evidence" value="ECO:0007669"/>
    <property type="project" value="UniProtKB-KW"/>
</dbReference>
<evidence type="ECO:0000256" key="11">
    <source>
        <dbReference type="ARBA" id="ARBA00023136"/>
    </source>
</evidence>
<dbReference type="InterPro" id="IPR002659">
    <property type="entry name" value="Glyco_trans_31"/>
</dbReference>
<evidence type="ECO:0000256" key="3">
    <source>
        <dbReference type="ARBA" id="ARBA00008661"/>
    </source>
</evidence>
<dbReference type="AlphaFoldDB" id="A0A8C5LX20"/>
<evidence type="ECO:0000256" key="6">
    <source>
        <dbReference type="ARBA" id="ARBA00022692"/>
    </source>
</evidence>
<protein>
    <recommendedName>
        <fullName evidence="13">Hexosyltransferase</fullName>
        <ecNumber evidence="13">2.4.1.-</ecNumber>
    </recommendedName>
</protein>
<dbReference type="PANTHER" id="PTHR11214">
    <property type="entry name" value="BETA-1,3-N-ACETYLGLUCOSAMINYLTRANSFERASE"/>
    <property type="match status" value="1"/>
</dbReference>
<evidence type="ECO:0000256" key="10">
    <source>
        <dbReference type="ARBA" id="ARBA00023098"/>
    </source>
</evidence>
<dbReference type="GeneTree" id="ENSGT00940000161798"/>
<dbReference type="GO" id="GO:0006493">
    <property type="term" value="P:protein O-linked glycosylation"/>
    <property type="evidence" value="ECO:0007669"/>
    <property type="project" value="TreeGrafter"/>
</dbReference>
<dbReference type="Gene3D" id="3.90.550.50">
    <property type="match status" value="1"/>
</dbReference>
<keyword evidence="4 13" id="KW-0328">Glycosyltransferase</keyword>
<keyword evidence="7" id="KW-0735">Signal-anchor</keyword>
<keyword evidence="12" id="KW-0325">Glycoprotein</keyword>
<dbReference type="Proteomes" id="UP000694569">
    <property type="component" value="Unplaced"/>
</dbReference>
<proteinExistence type="inferred from homology"/>
<keyword evidence="6" id="KW-0812">Transmembrane</keyword>
<evidence type="ECO:0000313" key="15">
    <source>
        <dbReference type="Proteomes" id="UP000694569"/>
    </source>
</evidence>